<organism evidence="4 5">
    <name type="scientific">Rhododendron griersonianum</name>
    <dbReference type="NCBI Taxonomy" id="479676"/>
    <lineage>
        <taxon>Eukaryota</taxon>
        <taxon>Viridiplantae</taxon>
        <taxon>Streptophyta</taxon>
        <taxon>Embryophyta</taxon>
        <taxon>Tracheophyta</taxon>
        <taxon>Spermatophyta</taxon>
        <taxon>Magnoliopsida</taxon>
        <taxon>eudicotyledons</taxon>
        <taxon>Gunneridae</taxon>
        <taxon>Pentapetalae</taxon>
        <taxon>asterids</taxon>
        <taxon>Ericales</taxon>
        <taxon>Ericaceae</taxon>
        <taxon>Ericoideae</taxon>
        <taxon>Rhodoreae</taxon>
        <taxon>Rhododendron</taxon>
    </lineage>
</organism>
<evidence type="ECO:0000259" key="3">
    <source>
        <dbReference type="Pfam" id="PF14226"/>
    </source>
</evidence>
<dbReference type="SUPFAM" id="SSF51197">
    <property type="entry name" value="Clavaminate synthase-like"/>
    <property type="match status" value="1"/>
</dbReference>
<dbReference type="Gene3D" id="2.60.120.330">
    <property type="entry name" value="B-lactam Antibiotic, Isopenicillin N Synthase, Chain"/>
    <property type="match status" value="1"/>
</dbReference>
<feature type="domain" description="Non-haem dioxygenase N-terminal" evidence="3">
    <location>
        <begin position="32"/>
        <end position="117"/>
    </location>
</feature>
<dbReference type="InterPro" id="IPR050295">
    <property type="entry name" value="Plant_2OG-oxidoreductases"/>
</dbReference>
<dbReference type="Proteomes" id="UP000823749">
    <property type="component" value="Chromosome 13"/>
</dbReference>
<dbReference type="Pfam" id="PF14226">
    <property type="entry name" value="DIOX_N"/>
    <property type="match status" value="1"/>
</dbReference>
<dbReference type="PANTHER" id="PTHR47991">
    <property type="entry name" value="OXOGLUTARATE/IRON-DEPENDENT DIOXYGENASE"/>
    <property type="match status" value="1"/>
</dbReference>
<dbReference type="AlphaFoldDB" id="A0AAV6HW57"/>
<keyword evidence="2" id="KW-0408">Iron</keyword>
<dbReference type="EMBL" id="JACTNZ010000013">
    <property type="protein sequence ID" value="KAG5517119.1"/>
    <property type="molecule type" value="Genomic_DNA"/>
</dbReference>
<dbReference type="InterPro" id="IPR026992">
    <property type="entry name" value="DIOX_N"/>
</dbReference>
<evidence type="ECO:0000256" key="1">
    <source>
        <dbReference type="ARBA" id="ARBA00022723"/>
    </source>
</evidence>
<sequence>MAKESPTIVPARYIQRDQDPPITSYATSIPDVPIIDMEKLLSGDHMELKKLDSASKEWGFFQLINHGVSSALLEKVKLEISEFFNLPMEEKKKFWQDLGDIEGFGQSNERRILGELDRCNTELPKEEAVDDKNAGESPQLLLKDKNLEYKVLPMNYKAYGVLPVGVKENFQSMVGFVSAVFAAFSIYRLISV</sequence>
<accession>A0AAV6HW57</accession>
<keyword evidence="1" id="KW-0479">Metal-binding</keyword>
<reference evidence="4 5" key="1">
    <citation type="submission" date="2020-08" db="EMBL/GenBank/DDBJ databases">
        <title>Plant Genome Project.</title>
        <authorList>
            <person name="Zhang R.-G."/>
        </authorList>
    </citation>
    <scope>NUCLEOTIDE SEQUENCE [LARGE SCALE GENOMIC DNA]</scope>
    <source>
        <strain evidence="4">WSP0</strain>
        <tissue evidence="4">Leaf</tissue>
    </source>
</reference>
<comment type="caution">
    <text evidence="4">The sequence shown here is derived from an EMBL/GenBank/DDBJ whole genome shotgun (WGS) entry which is preliminary data.</text>
</comment>
<name>A0AAV6HW57_9ERIC</name>
<protein>
    <recommendedName>
        <fullName evidence="3">Non-haem dioxygenase N-terminal domain-containing protein</fullName>
    </recommendedName>
</protein>
<proteinExistence type="predicted"/>
<evidence type="ECO:0000313" key="5">
    <source>
        <dbReference type="Proteomes" id="UP000823749"/>
    </source>
</evidence>
<keyword evidence="5" id="KW-1185">Reference proteome</keyword>
<dbReference type="InterPro" id="IPR027443">
    <property type="entry name" value="IPNS-like_sf"/>
</dbReference>
<evidence type="ECO:0000313" key="4">
    <source>
        <dbReference type="EMBL" id="KAG5517119.1"/>
    </source>
</evidence>
<gene>
    <name evidence="4" type="ORF">RHGRI_037770</name>
</gene>
<evidence type="ECO:0000256" key="2">
    <source>
        <dbReference type="ARBA" id="ARBA00023004"/>
    </source>
</evidence>
<dbReference type="GO" id="GO:0046872">
    <property type="term" value="F:metal ion binding"/>
    <property type="evidence" value="ECO:0007669"/>
    <property type="project" value="UniProtKB-KW"/>
</dbReference>